<evidence type="ECO:0000256" key="1">
    <source>
        <dbReference type="SAM" id="MobiDB-lite"/>
    </source>
</evidence>
<sequence>MYEDDPWFDALSSEALPKCSEFVPPDITSMSWALATLVVQDKPLLIALSSAALKSISDFDQVEISILAWSCARLWWNDQPLLASISAAAIAKLSDFGAQEIGNTAWAVSVLGLGDGELLDALAFRFRSIAAGRSGLGLSPTGSLGGGIEWVDVVSSLVVARLGGRRARGGVVLELETEFACRFFWPVVLGIADLAAVGVSHEVAYRQLSAVVDRLGVAHLGLPHTRLALPAAARSAPPHRSWAAAARAAVRGALAGRVGAGTTERCLVYAAACLIWRDEMVELPGTTYASLPRGPPAPIGESPEDRARALLRHVHRHVLRDNHAERAALLAVATAAVRLSGDGQGGSVLAECVGEVQVFASHVPCVSCAAAVAQFARFLPSVHMEFEFEDAWREQPGGAAAAAKSGPPEGRAAPWSRPGQPLGGTAPAVWT</sequence>
<protein>
    <submittedName>
        <fullName evidence="2">Uncharacterized protein</fullName>
    </submittedName>
</protein>
<dbReference type="EMBL" id="HBNR01025412">
    <property type="protein sequence ID" value="CAE4577500.1"/>
    <property type="molecule type" value="Transcribed_RNA"/>
</dbReference>
<evidence type="ECO:0000313" key="2">
    <source>
        <dbReference type="EMBL" id="CAE4577500.1"/>
    </source>
</evidence>
<gene>
    <name evidence="2" type="ORF">AMON00008_LOCUS17120</name>
</gene>
<accession>A0A7S4QBF1</accession>
<proteinExistence type="predicted"/>
<name>A0A7S4QBF1_9DINO</name>
<feature type="region of interest" description="Disordered" evidence="1">
    <location>
        <begin position="396"/>
        <end position="431"/>
    </location>
</feature>
<dbReference type="AlphaFoldDB" id="A0A7S4QBF1"/>
<organism evidence="2">
    <name type="scientific">Alexandrium monilatum</name>
    <dbReference type="NCBI Taxonomy" id="311494"/>
    <lineage>
        <taxon>Eukaryota</taxon>
        <taxon>Sar</taxon>
        <taxon>Alveolata</taxon>
        <taxon>Dinophyceae</taxon>
        <taxon>Gonyaulacales</taxon>
        <taxon>Pyrocystaceae</taxon>
        <taxon>Alexandrium</taxon>
    </lineage>
</organism>
<reference evidence="2" key="1">
    <citation type="submission" date="2021-01" db="EMBL/GenBank/DDBJ databases">
        <authorList>
            <person name="Corre E."/>
            <person name="Pelletier E."/>
            <person name="Niang G."/>
            <person name="Scheremetjew M."/>
            <person name="Finn R."/>
            <person name="Kale V."/>
            <person name="Holt S."/>
            <person name="Cochrane G."/>
            <person name="Meng A."/>
            <person name="Brown T."/>
            <person name="Cohen L."/>
        </authorList>
    </citation>
    <scope>NUCLEOTIDE SEQUENCE</scope>
    <source>
        <strain evidence="2">CCMP3105</strain>
    </source>
</reference>